<dbReference type="Proteomes" id="UP000031829">
    <property type="component" value="Plasmid pBMV_1"/>
</dbReference>
<dbReference type="EMBL" id="CP009920">
    <property type="protein sequence ID" value="AJI20720.1"/>
    <property type="molecule type" value="Genomic_DNA"/>
</dbReference>
<dbReference type="InterPro" id="IPR001270">
    <property type="entry name" value="ClpA/B"/>
</dbReference>
<dbReference type="GeneID" id="93646090"/>
<evidence type="ECO:0000256" key="1">
    <source>
        <dbReference type="ARBA" id="ARBA00008059"/>
    </source>
</evidence>
<evidence type="ECO:0000313" key="7">
    <source>
        <dbReference type="Proteomes" id="UP000031829"/>
    </source>
</evidence>
<dbReference type="NCBIfam" id="NF038214">
    <property type="entry name" value="IS21_help_AAA"/>
    <property type="match status" value="1"/>
</dbReference>
<keyword evidence="5" id="KW-0614">Plasmid</keyword>
<dbReference type="PIRSF" id="PIRSF003073">
    <property type="entry name" value="DNAC_TnpB_IstB"/>
    <property type="match status" value="1"/>
</dbReference>
<dbReference type="Proteomes" id="UP000031829">
    <property type="component" value="Chromosome"/>
</dbReference>
<protein>
    <submittedName>
        <fullName evidence="5">IstB-like ATP binding family protein</fullName>
    </submittedName>
</protein>
<gene>
    <name evidence="6" type="ORF">BG04_499</name>
    <name evidence="5" type="ORF">BG04_5983</name>
</gene>
<dbReference type="Pfam" id="PF01695">
    <property type="entry name" value="IstB_IS21"/>
    <property type="match status" value="1"/>
</dbReference>
<evidence type="ECO:0000313" key="5">
    <source>
        <dbReference type="EMBL" id="AJI20128.1"/>
    </source>
</evidence>
<evidence type="ECO:0000259" key="4">
    <source>
        <dbReference type="SMART" id="SM00382"/>
    </source>
</evidence>
<keyword evidence="2" id="KW-0547">Nucleotide-binding</keyword>
<reference evidence="5 7" key="1">
    <citation type="journal article" date="2015" name="Genome Announc.">
        <title>Complete genome sequences for 35 biothreat assay-relevant bacillus species.</title>
        <authorList>
            <person name="Johnson S.L."/>
            <person name="Daligault H.E."/>
            <person name="Davenport K.W."/>
            <person name="Jaissle J."/>
            <person name="Frey K.G."/>
            <person name="Ladner J.T."/>
            <person name="Broomall S.M."/>
            <person name="Bishop-Lilly K.A."/>
            <person name="Bruce D.C."/>
            <person name="Gibbons H.S."/>
            <person name="Coyne S.R."/>
            <person name="Lo C.C."/>
            <person name="Meincke L."/>
            <person name="Munk A.C."/>
            <person name="Koroleva G.I."/>
            <person name="Rosenzweig C.N."/>
            <person name="Palacios G.F."/>
            <person name="Redden C.L."/>
            <person name="Minogue T.D."/>
            <person name="Chain P.S."/>
        </authorList>
    </citation>
    <scope>NUCLEOTIDE SEQUENCE [LARGE SCALE GENOMIC DNA]</scope>
    <source>
        <strain evidence="5">ATCC 14581</strain>
        <strain evidence="7">ATCC 14581 / DSM 32 / JCM 2506 / NBRC 15308 / NCIMB 9376 / NCTC 10342 / NRRL B-14308 / VKM B-512</strain>
        <plasmid evidence="5 7">pBMV_1</plasmid>
    </source>
</reference>
<dbReference type="SMART" id="SM00382">
    <property type="entry name" value="AAA"/>
    <property type="match status" value="1"/>
</dbReference>
<dbReference type="GO" id="GO:0006260">
    <property type="term" value="P:DNA replication"/>
    <property type="evidence" value="ECO:0007669"/>
    <property type="project" value="TreeGrafter"/>
</dbReference>
<organism evidence="5 7">
    <name type="scientific">Priestia megaterium (strain ATCC 14581 / DSM 32 / CCUG 1817 / JCM 2506 / NBRC 15308 / NCIMB 9376 / NCTC 10342 / NRRL B-14308 / VKM B-512 / Ford 19)</name>
    <name type="common">Bacillus megaterium</name>
    <dbReference type="NCBI Taxonomy" id="1348623"/>
    <lineage>
        <taxon>Bacteria</taxon>
        <taxon>Bacillati</taxon>
        <taxon>Bacillota</taxon>
        <taxon>Bacilli</taxon>
        <taxon>Bacillales</taxon>
        <taxon>Bacillaceae</taxon>
        <taxon>Priestia</taxon>
    </lineage>
</organism>
<evidence type="ECO:0000256" key="2">
    <source>
        <dbReference type="ARBA" id="ARBA00022741"/>
    </source>
</evidence>
<dbReference type="PRINTS" id="PR00300">
    <property type="entry name" value="CLPPROTEASEA"/>
</dbReference>
<dbReference type="InterPro" id="IPR047661">
    <property type="entry name" value="IstB"/>
</dbReference>
<accession>A0A0B6AHP4</accession>
<dbReference type="InterPro" id="IPR027417">
    <property type="entry name" value="P-loop_NTPase"/>
</dbReference>
<dbReference type="KEGG" id="bmeg:BG04_499"/>
<evidence type="ECO:0000256" key="3">
    <source>
        <dbReference type="ARBA" id="ARBA00022840"/>
    </source>
</evidence>
<dbReference type="CDD" id="cd00009">
    <property type="entry name" value="AAA"/>
    <property type="match status" value="1"/>
</dbReference>
<dbReference type="PANTHER" id="PTHR30050">
    <property type="entry name" value="CHROMOSOMAL REPLICATION INITIATOR PROTEIN DNAA"/>
    <property type="match status" value="1"/>
</dbReference>
<dbReference type="SUPFAM" id="SSF52540">
    <property type="entry name" value="P-loop containing nucleoside triphosphate hydrolases"/>
    <property type="match status" value="1"/>
</dbReference>
<comment type="similarity">
    <text evidence="1">Belongs to the IS21/IS1162 putative ATP-binding protein family.</text>
</comment>
<dbReference type="GO" id="GO:0005524">
    <property type="term" value="F:ATP binding"/>
    <property type="evidence" value="ECO:0007669"/>
    <property type="project" value="UniProtKB-KW"/>
</dbReference>
<proteinExistence type="inferred from homology"/>
<feature type="domain" description="AAA+ ATPase" evidence="4">
    <location>
        <begin position="100"/>
        <end position="233"/>
    </location>
</feature>
<dbReference type="PANTHER" id="PTHR30050:SF4">
    <property type="entry name" value="ATP-BINDING PROTEIN RV3427C IN INSERTION SEQUENCE-RELATED"/>
    <property type="match status" value="1"/>
</dbReference>
<dbReference type="InterPro" id="IPR028350">
    <property type="entry name" value="DNAC/IstB-like"/>
</dbReference>
<dbReference type="AlphaFoldDB" id="A0A0B6AHP4"/>
<dbReference type="RefSeq" id="WP_034656340.1">
    <property type="nucleotide sequence ID" value="NZ_BCVB01000037.1"/>
</dbReference>
<evidence type="ECO:0000313" key="6">
    <source>
        <dbReference type="EMBL" id="AJI20720.1"/>
    </source>
</evidence>
<name>A0A0B6AHP4_PRIM2</name>
<dbReference type="HOGENOM" id="CLU_062999_1_1_9"/>
<geneLocation type="plasmid" evidence="5 7">
    <name>pBMV_1</name>
</geneLocation>
<dbReference type="InterPro" id="IPR003593">
    <property type="entry name" value="AAA+_ATPase"/>
</dbReference>
<keyword evidence="3" id="KW-0067">ATP-binding</keyword>
<dbReference type="EMBL" id="CP009919">
    <property type="protein sequence ID" value="AJI20128.1"/>
    <property type="molecule type" value="Genomic_DNA"/>
</dbReference>
<dbReference type="InterPro" id="IPR002611">
    <property type="entry name" value="IstB_ATP-bd"/>
</dbReference>
<sequence>MRITNEMVQQKLAELQFKEVSVSLSEFIHTSEKEQDSYQAFLYRILSFETKRREDNKVLKRLKLASFPYQKTLEDFRIEEQQSLSTKQLNQLRELTWLEQAYNLILLGPPGVGKTHLAIGLGIEAIYRGYKVMFLAMGALVRALNTQDITRKSQTIVKRLLNADLVIIDDIMYMAMDQQEANLFFHFINQLYDRTSIVFTSNKGPEEWGELIGDPGITTAILDRIIHRVEVIHLNGDSYRMKNRSTIFGSISVHE</sequence>
<dbReference type="Gene3D" id="3.40.50.300">
    <property type="entry name" value="P-loop containing nucleotide triphosphate hydrolases"/>
    <property type="match status" value="1"/>
</dbReference>
<dbReference type="KEGG" id="bmeg:BG04_5983"/>